<proteinExistence type="predicted"/>
<accession>A0A117NIE5</accession>
<evidence type="ECO:0000313" key="1">
    <source>
        <dbReference type="EMBL" id="KUM49848.1"/>
    </source>
</evidence>
<name>A0A117NIE5_PICGL</name>
<geneLocation type="mitochondrion" evidence="1"/>
<gene>
    <name evidence="1" type="ORF">ABT39_MTgene3075</name>
</gene>
<dbReference type="EMBL" id="LKAM01000002">
    <property type="protein sequence ID" value="KUM49848.1"/>
    <property type="molecule type" value="Genomic_DNA"/>
</dbReference>
<protein>
    <submittedName>
        <fullName evidence="1">Uncharacterized protein</fullName>
    </submittedName>
</protein>
<dbReference type="AlphaFoldDB" id="A0A117NIE5"/>
<organism evidence="1">
    <name type="scientific">Picea glauca</name>
    <name type="common">White spruce</name>
    <name type="synonym">Pinus glauca</name>
    <dbReference type="NCBI Taxonomy" id="3330"/>
    <lineage>
        <taxon>Eukaryota</taxon>
        <taxon>Viridiplantae</taxon>
        <taxon>Streptophyta</taxon>
        <taxon>Embryophyta</taxon>
        <taxon>Tracheophyta</taxon>
        <taxon>Spermatophyta</taxon>
        <taxon>Pinopsida</taxon>
        <taxon>Pinidae</taxon>
        <taxon>Conifers I</taxon>
        <taxon>Pinales</taxon>
        <taxon>Pinaceae</taxon>
        <taxon>Picea</taxon>
    </lineage>
</organism>
<keyword evidence="1" id="KW-0496">Mitochondrion</keyword>
<comment type="caution">
    <text evidence="1">The sequence shown here is derived from an EMBL/GenBank/DDBJ whole genome shotgun (WGS) entry which is preliminary data.</text>
</comment>
<reference evidence="1" key="1">
    <citation type="journal article" date="2015" name="Genome Biol. Evol.">
        <title>Organellar Genomes of White Spruce (Picea glauca): Assembly and Annotation.</title>
        <authorList>
            <person name="Jackman S.D."/>
            <person name="Warren R.L."/>
            <person name="Gibb E.A."/>
            <person name="Vandervalk B.P."/>
            <person name="Mohamadi H."/>
            <person name="Chu J."/>
            <person name="Raymond A."/>
            <person name="Pleasance S."/>
            <person name="Coope R."/>
            <person name="Wildung M.R."/>
            <person name="Ritland C.E."/>
            <person name="Bousquet J."/>
            <person name="Jones S.J."/>
            <person name="Bohlmann J."/>
            <person name="Birol I."/>
        </authorList>
    </citation>
    <scope>NUCLEOTIDE SEQUENCE [LARGE SCALE GENOMIC DNA]</scope>
    <source>
        <tissue evidence="1">Flushing bud</tissue>
    </source>
</reference>
<sequence length="50" mass="5852">MSKSERGPAWEHRILMRQAFIPTYSIHSLEPGSEYVQRTLPLADLVRVQR</sequence>